<reference evidence="1" key="1">
    <citation type="submission" date="2022-07" db="EMBL/GenBank/DDBJ databases">
        <title>Genome Sequence of Lecanicillium saksenae.</title>
        <authorList>
            <person name="Buettner E."/>
        </authorList>
    </citation>
    <scope>NUCLEOTIDE SEQUENCE</scope>
    <source>
        <strain evidence="1">VT-O1</strain>
    </source>
</reference>
<protein>
    <submittedName>
        <fullName evidence="1">Uncharacterized protein</fullName>
    </submittedName>
</protein>
<evidence type="ECO:0000313" key="2">
    <source>
        <dbReference type="Proteomes" id="UP001148737"/>
    </source>
</evidence>
<keyword evidence="2" id="KW-1185">Reference proteome</keyword>
<dbReference type="EMBL" id="JANAKD010000060">
    <property type="protein sequence ID" value="KAJ3498277.1"/>
    <property type="molecule type" value="Genomic_DNA"/>
</dbReference>
<gene>
    <name evidence="1" type="ORF">NLG97_g1257</name>
</gene>
<dbReference type="Proteomes" id="UP001148737">
    <property type="component" value="Unassembled WGS sequence"/>
</dbReference>
<comment type="caution">
    <text evidence="1">The sequence shown here is derived from an EMBL/GenBank/DDBJ whole genome shotgun (WGS) entry which is preliminary data.</text>
</comment>
<proteinExistence type="predicted"/>
<organism evidence="1 2">
    <name type="scientific">Lecanicillium saksenae</name>
    <dbReference type="NCBI Taxonomy" id="468837"/>
    <lineage>
        <taxon>Eukaryota</taxon>
        <taxon>Fungi</taxon>
        <taxon>Dikarya</taxon>
        <taxon>Ascomycota</taxon>
        <taxon>Pezizomycotina</taxon>
        <taxon>Sordariomycetes</taxon>
        <taxon>Hypocreomycetidae</taxon>
        <taxon>Hypocreales</taxon>
        <taxon>Cordycipitaceae</taxon>
        <taxon>Lecanicillium</taxon>
    </lineage>
</organism>
<evidence type="ECO:0000313" key="1">
    <source>
        <dbReference type="EMBL" id="KAJ3498277.1"/>
    </source>
</evidence>
<sequence length="1300" mass="146297">MSMFKNYLGLGRSNSVSEPKDDGKNTVRALPASWYTSRDMYELERRAIFSRKWLLTTHKLRLQNSGDWLRYEIAGFQVVICRDRTGSINAFHNICRHRAFPVVTEEQGNNKVFACKYHGWSYGMNGKLAKAPGYQDMEDFDKSANGLLPIHVHIDHNGFIWINMDGKPEPEVKWDDDFGGVDTQERFADYNFDDYVFDHAWEMEGEYNWKILADNYNECYHCKVAHPDIPSIADLEAYKVEVKDSYIEHYANSTPEQIARGFKVAPTYFFPNASMNVTPNFFFTQRFVPSGPTTSAMKYEVFRHKNANDADFKLISDMYKRIMSEDKYLCINAQKNLSAGVFVNGEMHPTMEKGPLFFQRKIRETVQEHYEKEVRADNEIWPARQTLPCNAKTSDKDLAFCSKVDCHSKNANKLAAKQMVEVYLVRGLIAAAARTMGWFVSAGTDGISNHVSFSVTSGQTPPYSFPAVAAAEEAKFSHRKVVSHLGAGHYFVLSEGKRAQCNLSAARRLVDDPRPTATIAVDQEAFLWTCSTPYQACPLRFCNFVIMIFALPKTRGVESAPATVLQHHPPPVPSDHPSGTPAANHLEQKSNVSRARSVPSAKPVAQHTEPKKPSGGFFSLVAEEVRPAKGVFSSSIISLFSGGVRTTRTGRSEERLAHLEEKLDRLLSTRQDHPPLQEHPNEDAPDASDESISVSPPGQDLTFKPSNTQTTPPAQPSIDIAANAGPGPADVGLGIRLYFEYCHRQPIWCFEYEDVGDFSKLSEELACSILALTARFSPMRERLQKYNSNAKRLVMLRVANSTVEVSTIESLCLLSYSSFIDGNVSLGQFHLGLAFQLCRSAALDVEASYSDKDPNSQRKRKLFWSLQVLEQYYGKQTGLLSLDTEILRPSYASSVSRDISRSETECKPPPLPRDDLGHSRPTPDEPGVWNTSVHLGWVWSRVRKYVSDCAQNIFNEPWRRDSMYGSVLSDFMDAENRIPMCHRYDTVKFYERKVDELKVNRGYWTTWLKEQFTYHAIHTVLNHPFLYIIGAQHNSNLAIPNTFWRRSSELALIHSTWIVRLIDMVVDKQVQLIDPFFGHIAAIAATVHLYYCCAAAAKLKHKSNTDFAKCRRFLKCFIPFSPACAALEKNLDKMARIAAGSDSIDVEDWMPSRIYLSVPLMWDILQFTCVSGSPGIFTNDLAHAPHHRDILEENSVLEIVVATSPEININTADGGQEAPTVSYKASVSPGGNPTHHLLSTEPVPLADNLTMNTTPWLYEDSSQFSGLGDIDLLDAQSEGGDESGMIWWEGDVNNSLFSHF</sequence>
<name>A0ACC1R5J4_9HYPO</name>
<accession>A0ACC1R5J4</accession>